<evidence type="ECO:0000313" key="3">
    <source>
        <dbReference type="EMBL" id="KIM72711.1"/>
    </source>
</evidence>
<reference evidence="3 4" key="1">
    <citation type="submission" date="2014-04" db="EMBL/GenBank/DDBJ databases">
        <authorList>
            <consortium name="DOE Joint Genome Institute"/>
            <person name="Kuo A."/>
            <person name="Tarkka M."/>
            <person name="Buscot F."/>
            <person name="Kohler A."/>
            <person name="Nagy L.G."/>
            <person name="Floudas D."/>
            <person name="Copeland A."/>
            <person name="Barry K.W."/>
            <person name="Cichocki N."/>
            <person name="Veneault-Fourrey C."/>
            <person name="LaButti K."/>
            <person name="Lindquist E.A."/>
            <person name="Lipzen A."/>
            <person name="Lundell T."/>
            <person name="Morin E."/>
            <person name="Murat C."/>
            <person name="Sun H."/>
            <person name="Tunlid A."/>
            <person name="Henrissat B."/>
            <person name="Grigoriev I.V."/>
            <person name="Hibbett D.S."/>
            <person name="Martin F."/>
            <person name="Nordberg H.P."/>
            <person name="Cantor M.N."/>
            <person name="Hua S.X."/>
        </authorList>
    </citation>
    <scope>NUCLEOTIDE SEQUENCE [LARGE SCALE GENOMIC DNA]</scope>
    <source>
        <strain evidence="3 4">F 1598</strain>
    </source>
</reference>
<evidence type="ECO:0000256" key="1">
    <source>
        <dbReference type="SAM" id="MobiDB-lite"/>
    </source>
</evidence>
<reference evidence="3" key="3">
    <citation type="submission" date="2015-02" db="EMBL/GenBank/DDBJ databases">
        <title>Evolutionary Origins and Diversification of the Mycorrhizal Mutualists.</title>
        <authorList>
            <consortium name="DOE Joint Genome Institute"/>
            <consortium name="Mycorrhizal Genomics Consortium"/>
            <person name="Kohler A."/>
            <person name="Kuo A."/>
            <person name="Nagy L.G."/>
            <person name="Floudas D."/>
            <person name="Copeland A."/>
            <person name="Barry K.W."/>
            <person name="Cichocki N."/>
            <person name="Veneault-Fourrey C."/>
            <person name="LaButti K."/>
            <person name="Lindquist E.A."/>
            <person name="Lipzen A."/>
            <person name="Lundell T."/>
            <person name="Morin E."/>
            <person name="Murat C."/>
            <person name="Riley R."/>
            <person name="Ohm R."/>
            <person name="Sun H."/>
            <person name="Tunlid A."/>
            <person name="Henrissat B."/>
            <person name="Grigoriev I.V."/>
            <person name="Hibbett D.S."/>
            <person name="Martin F."/>
        </authorList>
    </citation>
    <scope>NUCLEOTIDE SEQUENCE</scope>
    <source>
        <strain evidence="3">F 1598</strain>
    </source>
</reference>
<feature type="compositionally biased region" description="Basic residues" evidence="1">
    <location>
        <begin position="53"/>
        <end position="69"/>
    </location>
</feature>
<dbReference type="AlphaFoldDB" id="A0A0C3EYA6"/>
<evidence type="ECO:0000313" key="4">
    <source>
        <dbReference type="Proteomes" id="UP000054166"/>
    </source>
</evidence>
<feature type="compositionally biased region" description="Basic and acidic residues" evidence="1">
    <location>
        <begin position="24"/>
        <end position="38"/>
    </location>
</feature>
<keyword evidence="4" id="KW-1185">Reference proteome</keyword>
<dbReference type="HOGENOM" id="CLU_2016137_0_0_1"/>
<protein>
    <submittedName>
        <fullName evidence="3">Uncharacterized protein</fullName>
    </submittedName>
</protein>
<accession>A0A0C3EYA6</accession>
<sequence>MSRALVDASRVLKALDSRGVPSEMRSDRPVDYEQECKLGEPMTGKHVNDGSRSHRHSGPKRGQTLRRRNISTSNRHGQQRESPLYRCIHSVCAKITVAKARRQTKMSRKIGRIWCRGNGVSVR</sequence>
<reference evidence="4" key="2">
    <citation type="submission" date="2015-01" db="EMBL/GenBank/DDBJ databases">
        <title>Evolutionary Origins and Diversification of the Mycorrhizal Mutualists.</title>
        <authorList>
            <consortium name="DOE Joint Genome Institute"/>
            <consortium name="Mycorrhizal Genomics Consortium"/>
            <person name="Kohler A."/>
            <person name="Kuo A."/>
            <person name="Nagy L.G."/>
            <person name="Floudas D."/>
            <person name="Copeland A."/>
            <person name="Barry K.W."/>
            <person name="Cichocki N."/>
            <person name="Veneault-Fourrey C."/>
            <person name="LaButti K."/>
            <person name="Lindquist E.A."/>
            <person name="Lipzen A."/>
            <person name="Lundell T."/>
            <person name="Morin E."/>
            <person name="Murat C."/>
            <person name="Riley R."/>
            <person name="Ohm R."/>
            <person name="Sun H."/>
            <person name="Tunlid A."/>
            <person name="Henrissat B."/>
            <person name="Grigoriev I.V."/>
            <person name="Hibbett D.S."/>
            <person name="Martin F."/>
        </authorList>
    </citation>
    <scope>NUCLEOTIDE SEQUENCE [LARGE SCALE GENOMIC DNA]</scope>
    <source>
        <strain evidence="2 4">F 1598</strain>
    </source>
</reference>
<gene>
    <name evidence="3" type="ORF">PILCRDRAFT_738470</name>
    <name evidence="2" type="ORF">PILCRDRAFT_742415</name>
</gene>
<evidence type="ECO:0000313" key="2">
    <source>
        <dbReference type="EMBL" id="KIM72322.1"/>
    </source>
</evidence>
<dbReference type="EMBL" id="KN833140">
    <property type="protein sequence ID" value="KIM72322.1"/>
    <property type="molecule type" value="Genomic_DNA"/>
</dbReference>
<dbReference type="Proteomes" id="UP000054166">
    <property type="component" value="Unassembled WGS sequence"/>
</dbReference>
<proteinExistence type="predicted"/>
<feature type="region of interest" description="Disordered" evidence="1">
    <location>
        <begin position="16"/>
        <end position="83"/>
    </location>
</feature>
<organism evidence="3 4">
    <name type="scientific">Piloderma croceum (strain F 1598)</name>
    <dbReference type="NCBI Taxonomy" id="765440"/>
    <lineage>
        <taxon>Eukaryota</taxon>
        <taxon>Fungi</taxon>
        <taxon>Dikarya</taxon>
        <taxon>Basidiomycota</taxon>
        <taxon>Agaricomycotina</taxon>
        <taxon>Agaricomycetes</taxon>
        <taxon>Agaricomycetidae</taxon>
        <taxon>Atheliales</taxon>
        <taxon>Atheliaceae</taxon>
        <taxon>Piloderma</taxon>
    </lineage>
</organism>
<dbReference type="EMBL" id="KN833111">
    <property type="protein sequence ID" value="KIM72711.1"/>
    <property type="molecule type" value="Genomic_DNA"/>
</dbReference>
<name>A0A0C3EYA6_PILCF</name>